<reference evidence="7 8" key="1">
    <citation type="submission" date="2018-08" db="EMBL/GenBank/DDBJ databases">
        <title>Genomic investigation of the strawberry pathogen Phytophthora fragariae indicates pathogenicity is determined by transcriptional variation in three key races.</title>
        <authorList>
            <person name="Adams T.M."/>
            <person name="Armitage A.D."/>
            <person name="Sobczyk M.K."/>
            <person name="Bates H.J."/>
            <person name="Dunwell J.M."/>
            <person name="Nellist C.F."/>
            <person name="Harrison R.J."/>
        </authorList>
    </citation>
    <scope>NUCLEOTIDE SEQUENCE [LARGE SCALE GENOMIC DNA]</scope>
    <source>
        <strain evidence="7 8">SCRP333</strain>
    </source>
</reference>
<dbReference type="InterPro" id="IPR040786">
    <property type="entry name" value="RXLR_WY"/>
</dbReference>
<dbReference type="EMBL" id="QXFT01004035">
    <property type="protein sequence ID" value="KAE9280722.1"/>
    <property type="molecule type" value="Genomic_DNA"/>
</dbReference>
<feature type="chain" id="PRO_5044996521" description="RxLR effector protein" evidence="5">
    <location>
        <begin position="21"/>
        <end position="249"/>
    </location>
</feature>
<evidence type="ECO:0000256" key="3">
    <source>
        <dbReference type="ARBA" id="ARBA00022525"/>
    </source>
</evidence>
<dbReference type="InterPro" id="IPR031825">
    <property type="entry name" value="RXLR"/>
</dbReference>
<proteinExistence type="inferred from homology"/>
<dbReference type="Pfam" id="PF16810">
    <property type="entry name" value="RXLR"/>
    <property type="match status" value="1"/>
</dbReference>
<dbReference type="Proteomes" id="UP000434957">
    <property type="component" value="Unassembled WGS sequence"/>
</dbReference>
<protein>
    <recommendedName>
        <fullName evidence="5">RxLR effector protein</fullName>
    </recommendedName>
</protein>
<comment type="domain">
    <text evidence="5">The RxLR-dEER motif acts to carry the protein into the host cell cytoplasm through binding to cell surface phosphatidylinositol-3-phosphate.</text>
</comment>
<evidence type="ECO:0000256" key="5">
    <source>
        <dbReference type="RuleBase" id="RU367124"/>
    </source>
</evidence>
<evidence type="ECO:0000313" key="8">
    <source>
        <dbReference type="Proteomes" id="UP000434957"/>
    </source>
</evidence>
<dbReference type="AlphaFoldDB" id="A0A6A4BYE7"/>
<accession>A0A6A4BYE7</accession>
<comment type="similarity">
    <text evidence="2 5">Belongs to the RxLR effector family.</text>
</comment>
<feature type="signal peptide" evidence="5">
    <location>
        <begin position="1"/>
        <end position="20"/>
    </location>
</feature>
<evidence type="ECO:0000313" key="7">
    <source>
        <dbReference type="EMBL" id="KAE9280722.1"/>
    </source>
</evidence>
<comment type="function">
    <text evidence="5">Effector that suppresses plant defense responses during pathogen infection.</text>
</comment>
<gene>
    <name evidence="7" type="ORF">PR003_g27878</name>
</gene>
<evidence type="ECO:0000256" key="1">
    <source>
        <dbReference type="ARBA" id="ARBA00004613"/>
    </source>
</evidence>
<comment type="subcellular location">
    <subcellularLocation>
        <location evidence="1 5">Secreted</location>
    </subcellularLocation>
</comment>
<dbReference type="Pfam" id="PF18634">
    <property type="entry name" value="RXLR_WY"/>
    <property type="match status" value="1"/>
</dbReference>
<organism evidence="7 8">
    <name type="scientific">Phytophthora rubi</name>
    <dbReference type="NCBI Taxonomy" id="129364"/>
    <lineage>
        <taxon>Eukaryota</taxon>
        <taxon>Sar</taxon>
        <taxon>Stramenopiles</taxon>
        <taxon>Oomycota</taxon>
        <taxon>Peronosporomycetes</taxon>
        <taxon>Peronosporales</taxon>
        <taxon>Peronosporaceae</taxon>
        <taxon>Phytophthora</taxon>
    </lineage>
</organism>
<name>A0A6A4BYE7_9STRA</name>
<evidence type="ECO:0000259" key="6">
    <source>
        <dbReference type="Pfam" id="PF18634"/>
    </source>
</evidence>
<evidence type="ECO:0000256" key="4">
    <source>
        <dbReference type="ARBA" id="ARBA00022729"/>
    </source>
</evidence>
<keyword evidence="8" id="KW-1185">Reference proteome</keyword>
<keyword evidence="3 5" id="KW-0964">Secreted</keyword>
<sequence length="249" mass="28108">MRMQCLLLVVLALFCVGSHAAEALVRSEQATSSAATTRLLRSHEAADVEDTGNAITAGGEERAPNGAYVSRLAEADRKVWGIRKLDMMATQRRWIRNGKDPEYVFDVFNMIHSWAKIEKSKKTAQWFRFVEGYRAKWGTGSFPDYKIYNLLKTEVPEAKLATVFESLKQIPDLKTLAETMQNYQLKMWVSRGETPVTVARKLDIPHPSPLNERGPNDDILSAFTAMYKNDHKTLTRSATIGQKVTRSLV</sequence>
<feature type="domain" description="RXLR phytopathogen effector protein WY-domain" evidence="6">
    <location>
        <begin position="133"/>
        <end position="182"/>
    </location>
</feature>
<keyword evidence="4 5" id="KW-0732">Signal</keyword>
<evidence type="ECO:0000256" key="2">
    <source>
        <dbReference type="ARBA" id="ARBA00010400"/>
    </source>
</evidence>
<comment type="caution">
    <text evidence="7">The sequence shown here is derived from an EMBL/GenBank/DDBJ whole genome shotgun (WGS) entry which is preliminary data.</text>
</comment>